<dbReference type="OrthoDB" id="4311571at2"/>
<feature type="transmembrane region" description="Helical" evidence="1">
    <location>
        <begin position="42"/>
        <end position="59"/>
    </location>
</feature>
<evidence type="ECO:0000313" key="2">
    <source>
        <dbReference type="EMBL" id="OIK25812.1"/>
    </source>
</evidence>
<dbReference type="Proteomes" id="UP000034838">
    <property type="component" value="Unassembled WGS sequence"/>
</dbReference>
<evidence type="ECO:0000313" key="3">
    <source>
        <dbReference type="Proteomes" id="UP000034838"/>
    </source>
</evidence>
<keyword evidence="1" id="KW-1133">Transmembrane helix</keyword>
<sequence length="69" mass="7519">MADNTPHRRRLALTVLIVWPALSLAGWGLARVLGGPEDLADSAVRVGALIGAVAVVERARQRRKRHRSN</sequence>
<organism evidence="2 3">
    <name type="scientific">Streptomyces malaysiense</name>
    <dbReference type="NCBI Taxonomy" id="1428626"/>
    <lineage>
        <taxon>Bacteria</taxon>
        <taxon>Bacillati</taxon>
        <taxon>Actinomycetota</taxon>
        <taxon>Actinomycetes</taxon>
        <taxon>Kitasatosporales</taxon>
        <taxon>Streptomycetaceae</taxon>
        <taxon>Streptomyces</taxon>
    </lineage>
</organism>
<proteinExistence type="predicted"/>
<evidence type="ECO:0000256" key="1">
    <source>
        <dbReference type="SAM" id="Phobius"/>
    </source>
</evidence>
<reference evidence="2" key="1">
    <citation type="submission" date="2016-10" db="EMBL/GenBank/DDBJ databases">
        <title>Genome sequence of Streptomyces malaysiense MUSC 136.</title>
        <authorList>
            <person name="Lee L.-H."/>
            <person name="Ser H.-L."/>
        </authorList>
    </citation>
    <scope>NUCLEOTIDE SEQUENCE [LARGE SCALE GENOMIC DNA]</scope>
    <source>
        <strain evidence="2">MUSC 136</strain>
    </source>
</reference>
<keyword evidence="1" id="KW-0812">Transmembrane</keyword>
<dbReference type="RefSeq" id="WP_046419614.1">
    <property type="nucleotide sequence ID" value="NZ_LBDA02000048.1"/>
</dbReference>
<accession>A0A1J4PZV5</accession>
<dbReference type="EMBL" id="LBDA02000048">
    <property type="protein sequence ID" value="OIK25812.1"/>
    <property type="molecule type" value="Genomic_DNA"/>
</dbReference>
<keyword evidence="3" id="KW-1185">Reference proteome</keyword>
<gene>
    <name evidence="2" type="ORF">VT52_020360</name>
</gene>
<keyword evidence="1" id="KW-0472">Membrane</keyword>
<comment type="caution">
    <text evidence="2">The sequence shown here is derived from an EMBL/GenBank/DDBJ whole genome shotgun (WGS) entry which is preliminary data.</text>
</comment>
<name>A0A1J4PZV5_9ACTN</name>
<feature type="transmembrane region" description="Helical" evidence="1">
    <location>
        <begin position="12"/>
        <end position="30"/>
    </location>
</feature>
<dbReference type="AlphaFoldDB" id="A0A1J4PZV5"/>
<protein>
    <submittedName>
        <fullName evidence="2">Uncharacterized protein</fullName>
    </submittedName>
</protein>